<sequence>HAPLSGSASASYGVTSLPTLDDQVSIDYKLPPTTLHSLLSHTLPLSMVQSRTAFGTTSQSLMPTAYFNGTPSSFTTGGDNSTSLSGSSSLSSSLVSLHSTPPGTSFLSNGPSSHILSSLTQPVPTTSRCSLWLKLRICPSCLTPASSTNTSQLPSAIITSTSSAPLTATSTVEGASTEDGTGKNDAGNLTIQCPFYSQACPYAHPSPNVRVDAGYVTVCYDFIKASLCFPCWAWSSQVL</sequence>
<gene>
    <name evidence="1" type="ORF">P879_04088</name>
</gene>
<dbReference type="EMBL" id="JTDF01001398">
    <property type="protein sequence ID" value="KAF8570086.1"/>
    <property type="molecule type" value="Genomic_DNA"/>
</dbReference>
<dbReference type="Gene3D" id="3.30.1370.210">
    <property type="match status" value="1"/>
</dbReference>
<evidence type="ECO:0000313" key="2">
    <source>
        <dbReference type="Proteomes" id="UP000699462"/>
    </source>
</evidence>
<protein>
    <recommendedName>
        <fullName evidence="3">C3H1-type domain-containing protein</fullName>
    </recommendedName>
</protein>
<evidence type="ECO:0008006" key="3">
    <source>
        <dbReference type="Google" id="ProtNLM"/>
    </source>
</evidence>
<proteinExistence type="predicted"/>
<evidence type="ECO:0000313" key="1">
    <source>
        <dbReference type="EMBL" id="KAF8570086.1"/>
    </source>
</evidence>
<reference evidence="1 2" key="1">
    <citation type="submission" date="2019-07" db="EMBL/GenBank/DDBJ databases">
        <title>Annotation for the trematode Paragonimus westermani.</title>
        <authorList>
            <person name="Choi Y.-J."/>
        </authorList>
    </citation>
    <scope>NUCLEOTIDE SEQUENCE [LARGE SCALE GENOMIC DNA]</scope>
    <source>
        <strain evidence="1">180907_Pwestermani</strain>
    </source>
</reference>
<organism evidence="1 2">
    <name type="scientific">Paragonimus westermani</name>
    <dbReference type="NCBI Taxonomy" id="34504"/>
    <lineage>
        <taxon>Eukaryota</taxon>
        <taxon>Metazoa</taxon>
        <taxon>Spiralia</taxon>
        <taxon>Lophotrochozoa</taxon>
        <taxon>Platyhelminthes</taxon>
        <taxon>Trematoda</taxon>
        <taxon>Digenea</taxon>
        <taxon>Plagiorchiida</taxon>
        <taxon>Troglotremata</taxon>
        <taxon>Troglotrematidae</taxon>
        <taxon>Paragonimus</taxon>
    </lineage>
</organism>
<dbReference type="Proteomes" id="UP000699462">
    <property type="component" value="Unassembled WGS sequence"/>
</dbReference>
<name>A0A8T0DRX4_9TREM</name>
<accession>A0A8T0DRX4</accession>
<dbReference type="OrthoDB" id="6285980at2759"/>
<comment type="caution">
    <text evidence="1">The sequence shown here is derived from an EMBL/GenBank/DDBJ whole genome shotgun (WGS) entry which is preliminary data.</text>
</comment>
<dbReference type="AlphaFoldDB" id="A0A8T0DRX4"/>
<feature type="non-terminal residue" evidence="1">
    <location>
        <position position="1"/>
    </location>
</feature>
<keyword evidence="2" id="KW-1185">Reference proteome</keyword>